<dbReference type="InterPro" id="IPR002125">
    <property type="entry name" value="CMP_dCMP_dom"/>
</dbReference>
<evidence type="ECO:0000256" key="8">
    <source>
        <dbReference type="HAMAP-Rule" id="MF_00972"/>
    </source>
</evidence>
<gene>
    <name evidence="8" type="primary">tadA</name>
    <name evidence="10" type="ORF">EDC23_1661</name>
</gene>
<dbReference type="SUPFAM" id="SSF53927">
    <property type="entry name" value="Cytidine deaminase-like"/>
    <property type="match status" value="1"/>
</dbReference>
<proteinExistence type="inferred from homology"/>
<evidence type="ECO:0000256" key="7">
    <source>
        <dbReference type="ARBA" id="ARBA00048045"/>
    </source>
</evidence>
<keyword evidence="5 8" id="KW-0378">Hydrolase</keyword>
<dbReference type="GO" id="GO:0008270">
    <property type="term" value="F:zinc ion binding"/>
    <property type="evidence" value="ECO:0007669"/>
    <property type="project" value="UniProtKB-UniRule"/>
</dbReference>
<feature type="binding site" evidence="8">
    <location>
        <position position="63"/>
    </location>
    <ligand>
        <name>Zn(2+)</name>
        <dbReference type="ChEBI" id="CHEBI:29105"/>
        <note>catalytic</note>
    </ligand>
</feature>
<dbReference type="GO" id="GO:0052717">
    <property type="term" value="F:tRNA-specific adenosine-34 deaminase activity"/>
    <property type="evidence" value="ECO:0007669"/>
    <property type="project" value="UniProtKB-UniRule"/>
</dbReference>
<protein>
    <recommendedName>
        <fullName evidence="8">tRNA-specific adenosine deaminase</fullName>
        <ecNumber evidence="8">3.5.4.33</ecNumber>
    </recommendedName>
</protein>
<evidence type="ECO:0000256" key="4">
    <source>
        <dbReference type="ARBA" id="ARBA00022723"/>
    </source>
</evidence>
<name>A0A4R8IVN7_9GAMM</name>
<dbReference type="Proteomes" id="UP000294914">
    <property type="component" value="Unassembled WGS sequence"/>
</dbReference>
<dbReference type="OrthoDB" id="9802676at2"/>
<accession>A0A4R8IVN7</accession>
<dbReference type="PANTHER" id="PTHR11079:SF202">
    <property type="entry name" value="TRNA-SPECIFIC ADENOSINE DEAMINASE"/>
    <property type="match status" value="1"/>
</dbReference>
<comment type="function">
    <text evidence="8">Catalyzes the deamination of adenosine to inosine at the wobble position 34 of tRNA(Arg2).</text>
</comment>
<feature type="active site" description="Proton donor" evidence="8">
    <location>
        <position position="65"/>
    </location>
</feature>
<dbReference type="InterPro" id="IPR028883">
    <property type="entry name" value="tRNA_aden_deaminase"/>
</dbReference>
<dbReference type="InterPro" id="IPR016192">
    <property type="entry name" value="APOBEC/CMP_deaminase_Zn-bd"/>
</dbReference>
<evidence type="ECO:0000256" key="2">
    <source>
        <dbReference type="ARBA" id="ARBA00011738"/>
    </source>
</evidence>
<evidence type="ECO:0000256" key="3">
    <source>
        <dbReference type="ARBA" id="ARBA00022694"/>
    </source>
</evidence>
<dbReference type="PANTHER" id="PTHR11079">
    <property type="entry name" value="CYTOSINE DEAMINASE FAMILY MEMBER"/>
    <property type="match status" value="1"/>
</dbReference>
<dbReference type="EC" id="3.5.4.33" evidence="8"/>
<sequence length="165" mass="18240">MSDELQQLETEALDQFWMQRALELAHRAEAAGEVPVGAVLVRDEQVVGEGWNQPIGSHDPSAHAEMQALRNAALRLNNYRLPQTTLYVTLEPCVMCAGAMIHARVKRVVFGAWDPKTGAAGSVFDILNSDQHNHRIEVCKGVMADECGALLRDFFKQKRDAGGQE</sequence>
<dbReference type="NCBIfam" id="NF008113">
    <property type="entry name" value="PRK10860.1"/>
    <property type="match status" value="1"/>
</dbReference>
<dbReference type="FunFam" id="3.40.140.10:FF:000005">
    <property type="entry name" value="tRNA-specific adenosine deaminase"/>
    <property type="match status" value="1"/>
</dbReference>
<evidence type="ECO:0000313" key="10">
    <source>
        <dbReference type="EMBL" id="TDY01769.1"/>
    </source>
</evidence>
<dbReference type="EMBL" id="SOQX01000003">
    <property type="protein sequence ID" value="TDY01769.1"/>
    <property type="molecule type" value="Genomic_DNA"/>
</dbReference>
<organism evidence="10 11">
    <name type="scientific">Thiohalophilus thiocyanatoxydans</name>
    <dbReference type="NCBI Taxonomy" id="381308"/>
    <lineage>
        <taxon>Bacteria</taxon>
        <taxon>Pseudomonadati</taxon>
        <taxon>Pseudomonadota</taxon>
        <taxon>Gammaproteobacteria</taxon>
        <taxon>Thiohalomonadales</taxon>
        <taxon>Thiohalophilaceae</taxon>
        <taxon>Thiohalophilus</taxon>
    </lineage>
</organism>
<evidence type="ECO:0000256" key="5">
    <source>
        <dbReference type="ARBA" id="ARBA00022801"/>
    </source>
</evidence>
<feature type="binding site" evidence="8">
    <location>
        <position position="93"/>
    </location>
    <ligand>
        <name>Zn(2+)</name>
        <dbReference type="ChEBI" id="CHEBI:29105"/>
        <note>catalytic</note>
    </ligand>
</feature>
<dbReference type="PROSITE" id="PS00903">
    <property type="entry name" value="CYT_DCMP_DEAMINASES_1"/>
    <property type="match status" value="1"/>
</dbReference>
<keyword evidence="11" id="KW-1185">Reference proteome</keyword>
<feature type="binding site" evidence="8">
    <location>
        <position position="96"/>
    </location>
    <ligand>
        <name>Zn(2+)</name>
        <dbReference type="ChEBI" id="CHEBI:29105"/>
        <note>catalytic</note>
    </ligand>
</feature>
<keyword evidence="4 8" id="KW-0479">Metal-binding</keyword>
<dbReference type="InterPro" id="IPR016193">
    <property type="entry name" value="Cytidine_deaminase-like"/>
</dbReference>
<comment type="similarity">
    <text evidence="1">Belongs to the cytidine and deoxycytidylate deaminase family. ADAT2 subfamily.</text>
</comment>
<dbReference type="PROSITE" id="PS51747">
    <property type="entry name" value="CYT_DCMP_DEAMINASES_2"/>
    <property type="match status" value="1"/>
</dbReference>
<dbReference type="Gene3D" id="3.40.140.10">
    <property type="entry name" value="Cytidine Deaminase, domain 2"/>
    <property type="match status" value="1"/>
</dbReference>
<evidence type="ECO:0000256" key="6">
    <source>
        <dbReference type="ARBA" id="ARBA00022833"/>
    </source>
</evidence>
<comment type="cofactor">
    <cofactor evidence="8">
        <name>Zn(2+)</name>
        <dbReference type="ChEBI" id="CHEBI:29105"/>
    </cofactor>
    <text evidence="8">Binds 1 zinc ion per subunit.</text>
</comment>
<keyword evidence="6 8" id="KW-0862">Zinc</keyword>
<dbReference type="GO" id="GO:0002100">
    <property type="term" value="P:tRNA wobble adenosine to inosine editing"/>
    <property type="evidence" value="ECO:0007669"/>
    <property type="project" value="UniProtKB-UniRule"/>
</dbReference>
<evidence type="ECO:0000313" key="11">
    <source>
        <dbReference type="Proteomes" id="UP000294914"/>
    </source>
</evidence>
<reference evidence="10 11" key="1">
    <citation type="submission" date="2019-03" db="EMBL/GenBank/DDBJ databases">
        <title>Genomic Encyclopedia of Type Strains, Phase IV (KMG-IV): sequencing the most valuable type-strain genomes for metagenomic binning, comparative biology and taxonomic classification.</title>
        <authorList>
            <person name="Goeker M."/>
        </authorList>
    </citation>
    <scope>NUCLEOTIDE SEQUENCE [LARGE SCALE GENOMIC DNA]</scope>
    <source>
        <strain evidence="10 11">DSM 16326</strain>
    </source>
</reference>
<comment type="caution">
    <text evidence="10">The sequence shown here is derived from an EMBL/GenBank/DDBJ whole genome shotgun (WGS) entry which is preliminary data.</text>
</comment>
<dbReference type="RefSeq" id="WP_134083263.1">
    <property type="nucleotide sequence ID" value="NZ_SOQX01000003.1"/>
</dbReference>
<dbReference type="AlphaFoldDB" id="A0A4R8IVN7"/>
<dbReference type="CDD" id="cd01285">
    <property type="entry name" value="nucleoside_deaminase"/>
    <property type="match status" value="1"/>
</dbReference>
<keyword evidence="3 8" id="KW-0819">tRNA processing</keyword>
<feature type="domain" description="CMP/dCMP-type deaminase" evidence="9">
    <location>
        <begin position="12"/>
        <end position="124"/>
    </location>
</feature>
<comment type="subunit">
    <text evidence="2 8">Homodimer.</text>
</comment>
<dbReference type="Pfam" id="PF00383">
    <property type="entry name" value="dCMP_cyt_deam_1"/>
    <property type="match status" value="1"/>
</dbReference>
<dbReference type="HAMAP" id="MF_00972">
    <property type="entry name" value="tRNA_aden_deaminase"/>
    <property type="match status" value="1"/>
</dbReference>
<evidence type="ECO:0000259" key="9">
    <source>
        <dbReference type="PROSITE" id="PS51747"/>
    </source>
</evidence>
<comment type="catalytic activity">
    <reaction evidence="7 8">
        <text>adenosine(34) in tRNA + H2O + H(+) = inosine(34) in tRNA + NH4(+)</text>
        <dbReference type="Rhea" id="RHEA:43168"/>
        <dbReference type="Rhea" id="RHEA-COMP:10373"/>
        <dbReference type="Rhea" id="RHEA-COMP:10374"/>
        <dbReference type="ChEBI" id="CHEBI:15377"/>
        <dbReference type="ChEBI" id="CHEBI:15378"/>
        <dbReference type="ChEBI" id="CHEBI:28938"/>
        <dbReference type="ChEBI" id="CHEBI:74411"/>
        <dbReference type="ChEBI" id="CHEBI:82852"/>
        <dbReference type="EC" id="3.5.4.33"/>
    </reaction>
</comment>
<evidence type="ECO:0000256" key="1">
    <source>
        <dbReference type="ARBA" id="ARBA00010669"/>
    </source>
</evidence>